<reference evidence="9" key="1">
    <citation type="journal article" date="2014" name="Nat. Commun.">
        <title>Multiple recent horizontal transfers of a large genomic region in cheese making fungi.</title>
        <authorList>
            <person name="Cheeseman K."/>
            <person name="Ropars J."/>
            <person name="Renault P."/>
            <person name="Dupont J."/>
            <person name="Gouzy J."/>
            <person name="Branca A."/>
            <person name="Abraham A.L."/>
            <person name="Ceppi M."/>
            <person name="Conseiller E."/>
            <person name="Debuchy R."/>
            <person name="Malagnac F."/>
            <person name="Goarin A."/>
            <person name="Silar P."/>
            <person name="Lacoste S."/>
            <person name="Sallet E."/>
            <person name="Bensimon A."/>
            <person name="Giraud T."/>
            <person name="Brygoo Y."/>
        </authorList>
    </citation>
    <scope>NUCLEOTIDE SEQUENCE [LARGE SCALE GENOMIC DNA]</scope>
    <source>
        <strain evidence="9">FM164</strain>
    </source>
</reference>
<dbReference type="Pfam" id="PF00108">
    <property type="entry name" value="Thiolase_N"/>
    <property type="match status" value="1"/>
</dbReference>
<dbReference type="Pfam" id="PF22691">
    <property type="entry name" value="Thiolase_C_1"/>
    <property type="match status" value="1"/>
</dbReference>
<dbReference type="PROSITE" id="PS00737">
    <property type="entry name" value="THIOLASE_2"/>
    <property type="match status" value="1"/>
</dbReference>
<evidence type="ECO:0000313" key="10">
    <source>
        <dbReference type="Proteomes" id="UP000030686"/>
    </source>
</evidence>
<keyword evidence="2" id="KW-0813">Transport</keyword>
<dbReference type="EC" id="2.3.1.176" evidence="1"/>
<name>W6Q2Q2_PENRF</name>
<keyword evidence="4" id="KW-0445">Lipid transport</keyword>
<dbReference type="InterPro" id="IPR020613">
    <property type="entry name" value="Thiolase_CS"/>
</dbReference>
<dbReference type="CDD" id="cd00829">
    <property type="entry name" value="SCP-x_thiolase"/>
    <property type="match status" value="1"/>
</dbReference>
<evidence type="ECO:0000256" key="6">
    <source>
        <dbReference type="ARBA" id="ARBA00032316"/>
    </source>
</evidence>
<evidence type="ECO:0000313" key="9">
    <source>
        <dbReference type="EMBL" id="CDM30246.1"/>
    </source>
</evidence>
<protein>
    <recommendedName>
        <fullName evidence="1">propanoyl-CoA C-acyltransferase</fullName>
        <ecNumber evidence="1">2.3.1.176</ecNumber>
    </recommendedName>
    <alternativeName>
        <fullName evidence="6">Propanoyl-CoA C-acyltransferase</fullName>
    </alternativeName>
</protein>
<dbReference type="EMBL" id="HG792016">
    <property type="protein sequence ID" value="CDM30246.1"/>
    <property type="molecule type" value="Genomic_DNA"/>
</dbReference>
<dbReference type="InterPro" id="IPR016039">
    <property type="entry name" value="Thiolase-like"/>
</dbReference>
<proteinExistence type="predicted"/>
<dbReference type="GO" id="GO:0016747">
    <property type="term" value="F:acyltransferase activity, transferring groups other than amino-acyl groups"/>
    <property type="evidence" value="ECO:0007669"/>
    <property type="project" value="InterPro"/>
</dbReference>
<dbReference type="Proteomes" id="UP000030686">
    <property type="component" value="Unassembled WGS sequence"/>
</dbReference>
<keyword evidence="10" id="KW-1185">Reference proteome</keyword>
<dbReference type="GO" id="GO:0006869">
    <property type="term" value="P:lipid transport"/>
    <property type="evidence" value="ECO:0007669"/>
    <property type="project" value="UniProtKB-KW"/>
</dbReference>
<dbReference type="OrthoDB" id="542135at2759"/>
<gene>
    <name evidence="9" type="ORF">PROQFM164_S02g000395</name>
</gene>
<feature type="domain" description="Thiolase C-terminal" evidence="8">
    <location>
        <begin position="282"/>
        <end position="416"/>
    </location>
</feature>
<dbReference type="PANTHER" id="PTHR42870">
    <property type="entry name" value="ACETYL-COA C-ACETYLTRANSFERASE"/>
    <property type="match status" value="1"/>
</dbReference>
<keyword evidence="5" id="KW-0446">Lipid-binding</keyword>
<evidence type="ECO:0000256" key="2">
    <source>
        <dbReference type="ARBA" id="ARBA00022448"/>
    </source>
</evidence>
<dbReference type="InterPro" id="IPR055140">
    <property type="entry name" value="Thiolase_C_2"/>
</dbReference>
<dbReference type="SUPFAM" id="SSF53901">
    <property type="entry name" value="Thiolase-like"/>
    <property type="match status" value="1"/>
</dbReference>
<dbReference type="AlphaFoldDB" id="W6Q2Q2"/>
<dbReference type="Gene3D" id="3.40.47.10">
    <property type="match status" value="1"/>
</dbReference>
<dbReference type="PANTHER" id="PTHR42870:SF1">
    <property type="entry name" value="NON-SPECIFIC LIPID-TRANSFER PROTEIN-LIKE 2"/>
    <property type="match status" value="1"/>
</dbReference>
<dbReference type="NCBIfam" id="NF006102">
    <property type="entry name" value="PRK08256.1"/>
    <property type="match status" value="1"/>
</dbReference>
<evidence type="ECO:0000259" key="8">
    <source>
        <dbReference type="Pfam" id="PF22691"/>
    </source>
</evidence>
<feature type="domain" description="Thiolase N-terminal" evidence="7">
    <location>
        <begin position="6"/>
        <end position="121"/>
    </location>
</feature>
<dbReference type="OMA" id="FTTNEMC"/>
<accession>W6Q2Q2</accession>
<evidence type="ECO:0000259" key="7">
    <source>
        <dbReference type="Pfam" id="PF00108"/>
    </source>
</evidence>
<dbReference type="STRING" id="1365484.W6Q2Q2"/>
<organism evidence="9 10">
    <name type="scientific">Penicillium roqueforti (strain FM164)</name>
    <dbReference type="NCBI Taxonomy" id="1365484"/>
    <lineage>
        <taxon>Eukaryota</taxon>
        <taxon>Fungi</taxon>
        <taxon>Dikarya</taxon>
        <taxon>Ascomycota</taxon>
        <taxon>Pezizomycotina</taxon>
        <taxon>Eurotiomycetes</taxon>
        <taxon>Eurotiomycetidae</taxon>
        <taxon>Eurotiales</taxon>
        <taxon>Aspergillaceae</taxon>
        <taxon>Penicillium</taxon>
    </lineage>
</organism>
<dbReference type="InterPro" id="IPR020616">
    <property type="entry name" value="Thiolase_N"/>
</dbReference>
<evidence type="ECO:0000256" key="4">
    <source>
        <dbReference type="ARBA" id="ARBA00023055"/>
    </source>
</evidence>
<keyword evidence="3" id="KW-0808">Transferase</keyword>
<sequence length="505" mass="54120">MTASPVYIVGVGMTPFQSPKKSAATSSNPEGDYFNLAVSACVKALLDAGINYDDVDQGVGCYVFGDSAGAQRVFYTLGMTGVPIYNVHNYCSAGSTGLYMANQFIQAGSADCVLVVGFDKMYPGALPQIYKDRENPLGRILALSKRFIPEGQAESAGWTPQLYANAQAEYLEKYGSNGAKAEHFAAIASTNRTHGMNNPYSQLRQSVTTKEVSSSPQVSGSITRLQCCPSSTGAAATVLVSERFLQAHPYLKGSAIAIRGQALATDSRDLYEPASAIELIGSNMTRRAAQNAFKQASLSPKDIQVIELHDCFTTNEMCAIEDLGLAPHGEGWKLVAGGGITYDQSSKTKRTSPGWIINPSGGLISKGHPLGATGLAQTAELVWHLRGWASNRCVPQTKYCLQHNMGLGGATVVTVLGRADDKVAPLSSEIQDQVDGRRRLGYNPALEARGVNKQDIEAVKSRKAFSNWAADTFEALGNPREVRLPSLCCKQTADQVTLINPAFWL</sequence>
<evidence type="ECO:0000256" key="1">
    <source>
        <dbReference type="ARBA" id="ARBA00012352"/>
    </source>
</evidence>
<dbReference type="GO" id="GO:0008289">
    <property type="term" value="F:lipid binding"/>
    <property type="evidence" value="ECO:0007669"/>
    <property type="project" value="UniProtKB-KW"/>
</dbReference>
<evidence type="ECO:0000256" key="5">
    <source>
        <dbReference type="ARBA" id="ARBA00023121"/>
    </source>
</evidence>
<evidence type="ECO:0000256" key="3">
    <source>
        <dbReference type="ARBA" id="ARBA00022679"/>
    </source>
</evidence>